<keyword evidence="3 10" id="KW-0699">rRNA-binding</keyword>
<evidence type="ECO:0000256" key="4">
    <source>
        <dbReference type="ARBA" id="ARBA00022884"/>
    </source>
</evidence>
<dbReference type="OrthoDB" id="3356781at2759"/>
<sequence length="486" mass="53365">MRNRATTPLSKAKIRQSWSKYNLYNLSRLRNPPTISRTFFQQKWTAKSVARAYHGEQVRERQWTRMFSRRIRSVVPMHPAQLAQDDGSLMAAGRGSGLEKRSRSSAGSPPRTPYAQMTFAPLERRLDVAIFRAMFASSARQARQFVVHGAVTVNGKKMKYPGYLLNPGDLFQVDPERVLFATGAPKDKVERREGRLARRAGTEAKSGDDGETATTEDAKNEGSPPVEDTIAEPKDPRETLKSLLSQAKTILSREKEVLPAKRKQEIRGFQRAVRSVLSRSASSTVLTDNLESQFTGLMSALKVKRASTPSADKEATRSAGGAQNASSSHSSPSSSSSSSPPSPSSSSSPSFSPSSSSTAATSTSEAASGISEPLKEAFQKAAHDPSSLDDVDTAELSDTEIEVLRRALQQLRDNPIDSQKPYTTPWRPRDYMSAFAFIPRYLEVNQNICAAVYLRHPVARPGGSEVASPFGESVGTAAYTWYLRRR</sequence>
<evidence type="ECO:0000256" key="1">
    <source>
        <dbReference type="ARBA" id="ARBA00004173"/>
    </source>
</evidence>
<dbReference type="CDD" id="cd00165">
    <property type="entry name" value="S4"/>
    <property type="match status" value="1"/>
</dbReference>
<feature type="compositionally biased region" description="Basic and acidic residues" evidence="11">
    <location>
        <begin position="185"/>
        <end position="208"/>
    </location>
</feature>
<keyword evidence="14" id="KW-1185">Reference proteome</keyword>
<feature type="compositionally biased region" description="Low complexity" evidence="11">
    <location>
        <begin position="325"/>
        <end position="368"/>
    </location>
</feature>
<feature type="region of interest" description="Disordered" evidence="11">
    <location>
        <begin position="85"/>
        <end position="115"/>
    </location>
</feature>
<dbReference type="PROSITE" id="PS00632">
    <property type="entry name" value="RIBOSOMAL_S4"/>
    <property type="match status" value="1"/>
</dbReference>
<evidence type="ECO:0000256" key="9">
    <source>
        <dbReference type="ARBA" id="ARBA00071419"/>
    </source>
</evidence>
<comment type="similarity">
    <text evidence="2">Belongs to the universal ribosomal protein uS4 family.</text>
</comment>
<reference evidence="13 14" key="1">
    <citation type="journal article" date="2015" name="Environ. Microbiol.">
        <title>Metagenome sequence of Elaphomyces granulatus from sporocarp tissue reveals Ascomycota ectomycorrhizal fingerprints of genome expansion and a Proteobacteria-rich microbiome.</title>
        <authorList>
            <person name="Quandt C.A."/>
            <person name="Kohler A."/>
            <person name="Hesse C.N."/>
            <person name="Sharpton T.J."/>
            <person name="Martin F."/>
            <person name="Spatafora J.W."/>
        </authorList>
    </citation>
    <scope>NUCLEOTIDE SEQUENCE [LARGE SCALE GENOMIC DNA]</scope>
    <source>
        <strain evidence="13 14">OSC145934</strain>
    </source>
</reference>
<dbReference type="FunFam" id="3.10.290.10:FF:000025">
    <property type="entry name" value="30S ribosomal subunit S4"/>
    <property type="match status" value="1"/>
</dbReference>
<dbReference type="Pfam" id="PF01479">
    <property type="entry name" value="S4"/>
    <property type="match status" value="1"/>
</dbReference>
<evidence type="ECO:0000313" key="13">
    <source>
        <dbReference type="EMBL" id="OXV06886.1"/>
    </source>
</evidence>
<dbReference type="PANTHER" id="PTHR11831:SF4">
    <property type="entry name" value="SMALL RIBOSOMAL SUBUNIT PROTEIN US4M"/>
    <property type="match status" value="1"/>
</dbReference>
<dbReference type="SMART" id="SM00363">
    <property type="entry name" value="S4"/>
    <property type="match status" value="1"/>
</dbReference>
<dbReference type="InterPro" id="IPR022801">
    <property type="entry name" value="Ribosomal_uS4"/>
</dbReference>
<dbReference type="InterPro" id="IPR036986">
    <property type="entry name" value="S4_RNA-bd_sf"/>
</dbReference>
<evidence type="ECO:0000256" key="5">
    <source>
        <dbReference type="ARBA" id="ARBA00022980"/>
    </source>
</evidence>
<proteinExistence type="inferred from homology"/>
<comment type="function">
    <text evidence="8">Component of the mitochondrial ribosome (mitoribosome), a dedicated translation machinery responsible for the synthesis of mitochondrial genome-encoded proteins, including at least some of the essential transmembrane subunits of the mitochondrial respiratory chain. The mitoribosomes are attached to the mitochondrial inner membrane and translation products are cotranslationally integrated into the membrane.</text>
</comment>
<dbReference type="InterPro" id="IPR002942">
    <property type="entry name" value="S4_RNA-bd"/>
</dbReference>
<dbReference type="GO" id="GO:0003735">
    <property type="term" value="F:structural constituent of ribosome"/>
    <property type="evidence" value="ECO:0007669"/>
    <property type="project" value="TreeGrafter"/>
</dbReference>
<keyword evidence="6" id="KW-0496">Mitochondrion</keyword>
<evidence type="ECO:0000256" key="6">
    <source>
        <dbReference type="ARBA" id="ARBA00023128"/>
    </source>
</evidence>
<evidence type="ECO:0000313" key="14">
    <source>
        <dbReference type="Proteomes" id="UP000243515"/>
    </source>
</evidence>
<evidence type="ECO:0000256" key="11">
    <source>
        <dbReference type="SAM" id="MobiDB-lite"/>
    </source>
</evidence>
<dbReference type="Gene3D" id="3.10.290.10">
    <property type="entry name" value="RNA-binding S4 domain"/>
    <property type="match status" value="1"/>
</dbReference>
<accession>A0A232LRX8</accession>
<dbReference type="GO" id="GO:0019843">
    <property type="term" value="F:rRNA binding"/>
    <property type="evidence" value="ECO:0007669"/>
    <property type="project" value="UniProtKB-KW"/>
</dbReference>
<comment type="caution">
    <text evidence="13">The sequence shown here is derived from an EMBL/GenBank/DDBJ whole genome shotgun (WGS) entry which is preliminary data.</text>
</comment>
<dbReference type="Proteomes" id="UP000243515">
    <property type="component" value="Unassembled WGS sequence"/>
</dbReference>
<dbReference type="PANTHER" id="PTHR11831">
    <property type="entry name" value="30S 40S RIBOSOMAL PROTEIN"/>
    <property type="match status" value="1"/>
</dbReference>
<dbReference type="EMBL" id="NPHW01005322">
    <property type="protein sequence ID" value="OXV06886.1"/>
    <property type="molecule type" value="Genomic_DNA"/>
</dbReference>
<gene>
    <name evidence="13" type="ORF">Egran_05349</name>
</gene>
<evidence type="ECO:0000256" key="10">
    <source>
        <dbReference type="PROSITE-ProRule" id="PRU00182"/>
    </source>
</evidence>
<evidence type="ECO:0000256" key="3">
    <source>
        <dbReference type="ARBA" id="ARBA00022730"/>
    </source>
</evidence>
<keyword evidence="5" id="KW-0689">Ribosomal protein</keyword>
<evidence type="ECO:0000256" key="2">
    <source>
        <dbReference type="ARBA" id="ARBA00007465"/>
    </source>
</evidence>
<feature type="region of interest" description="Disordered" evidence="11">
    <location>
        <begin position="305"/>
        <end position="370"/>
    </location>
</feature>
<keyword evidence="7" id="KW-0687">Ribonucleoprotein</keyword>
<dbReference type="AlphaFoldDB" id="A0A232LRX8"/>
<organism evidence="13 14">
    <name type="scientific">Elaphomyces granulatus</name>
    <dbReference type="NCBI Taxonomy" id="519963"/>
    <lineage>
        <taxon>Eukaryota</taxon>
        <taxon>Fungi</taxon>
        <taxon>Dikarya</taxon>
        <taxon>Ascomycota</taxon>
        <taxon>Pezizomycotina</taxon>
        <taxon>Eurotiomycetes</taxon>
        <taxon>Eurotiomycetidae</taxon>
        <taxon>Eurotiales</taxon>
        <taxon>Elaphomycetaceae</taxon>
        <taxon>Elaphomyces</taxon>
    </lineage>
</organism>
<dbReference type="InterPro" id="IPR018079">
    <property type="entry name" value="Ribosomal_uS4_CS"/>
</dbReference>
<evidence type="ECO:0000256" key="7">
    <source>
        <dbReference type="ARBA" id="ARBA00023274"/>
    </source>
</evidence>
<dbReference type="GO" id="GO:0005763">
    <property type="term" value="C:mitochondrial small ribosomal subunit"/>
    <property type="evidence" value="ECO:0007669"/>
    <property type="project" value="TreeGrafter"/>
</dbReference>
<feature type="region of interest" description="Disordered" evidence="11">
    <location>
        <begin position="184"/>
        <end position="237"/>
    </location>
</feature>
<evidence type="ECO:0000259" key="12">
    <source>
        <dbReference type="SMART" id="SM00363"/>
    </source>
</evidence>
<comment type="subcellular location">
    <subcellularLocation>
        <location evidence="1">Mitochondrion</location>
    </subcellularLocation>
</comment>
<keyword evidence="4 10" id="KW-0694">RNA-binding</keyword>
<dbReference type="GO" id="GO:0042274">
    <property type="term" value="P:ribosomal small subunit biogenesis"/>
    <property type="evidence" value="ECO:0007669"/>
    <property type="project" value="TreeGrafter"/>
</dbReference>
<dbReference type="SUPFAM" id="SSF55174">
    <property type="entry name" value="Alpha-L RNA-binding motif"/>
    <property type="match status" value="1"/>
</dbReference>
<dbReference type="PROSITE" id="PS50889">
    <property type="entry name" value="S4"/>
    <property type="match status" value="1"/>
</dbReference>
<name>A0A232LRX8_9EURO</name>
<protein>
    <recommendedName>
        <fullName evidence="9">Small ribosomal subunit protein uS4m</fullName>
    </recommendedName>
</protein>
<evidence type="ECO:0000256" key="8">
    <source>
        <dbReference type="ARBA" id="ARBA00037226"/>
    </source>
</evidence>
<feature type="domain" description="RNA-binding S4" evidence="12">
    <location>
        <begin position="124"/>
        <end position="184"/>
    </location>
</feature>